<organism evidence="1 2">
    <name type="scientific">Collimonas rhizosphaerae</name>
    <dbReference type="NCBI Taxonomy" id="3126357"/>
    <lineage>
        <taxon>Bacteria</taxon>
        <taxon>Pseudomonadati</taxon>
        <taxon>Pseudomonadota</taxon>
        <taxon>Betaproteobacteria</taxon>
        <taxon>Burkholderiales</taxon>
        <taxon>Oxalobacteraceae</taxon>
        <taxon>Collimonas</taxon>
    </lineage>
</organism>
<dbReference type="Proteomes" id="UP001495910">
    <property type="component" value="Unassembled WGS sequence"/>
</dbReference>
<sequence length="129" mass="14633">MQIQELQREFKYNSVKLADPNPQFTLMQVRDFFSTVYPEIISADIEGPDVVGNKTVYSFRRAVGTKGGKNLDYMIADLATLVQINWLEEHEAVFVRALQEKSSLDLDETMSVIALHIRYCSRETAGAQA</sequence>
<keyword evidence="2" id="KW-1185">Reference proteome</keyword>
<dbReference type="Pfam" id="PF14454">
    <property type="entry name" value="Prok_Ub"/>
    <property type="match status" value="1"/>
</dbReference>
<name>A0ABU9PXS7_9BURK</name>
<evidence type="ECO:0000313" key="1">
    <source>
        <dbReference type="EMBL" id="MEM4988808.1"/>
    </source>
</evidence>
<evidence type="ECO:0000313" key="2">
    <source>
        <dbReference type="Proteomes" id="UP001495910"/>
    </source>
</evidence>
<reference evidence="1 2" key="1">
    <citation type="submission" date="2024-02" db="EMBL/GenBank/DDBJ databases">
        <title>Draft genome sequence of Collimonas sp. strain H4R21, an effective mineral-weathering bacterial strain isolated from the beech rhizosphere.</title>
        <authorList>
            <person name="Morin E."/>
            <person name="Uroz S."/>
            <person name="Leveau J.H.J."/>
            <person name="Kumar R."/>
            <person name="Rey M.W."/>
            <person name="Pham J."/>
        </authorList>
    </citation>
    <scope>NUCLEOTIDE SEQUENCE [LARGE SCALE GENOMIC DNA]</scope>
    <source>
        <strain evidence="1 2">H4R21</strain>
    </source>
</reference>
<dbReference type="EMBL" id="JBANDC010000010">
    <property type="protein sequence ID" value="MEM4988808.1"/>
    <property type="molecule type" value="Genomic_DNA"/>
</dbReference>
<accession>A0ABU9PXS7</accession>
<dbReference type="InterPro" id="IPR022289">
    <property type="entry name" value="PRTRC_protein-C"/>
</dbReference>
<dbReference type="InterPro" id="IPR032866">
    <property type="entry name" value="Prok_Ub"/>
</dbReference>
<protein>
    <submittedName>
        <fullName evidence="1">PRTRC system protein C</fullName>
    </submittedName>
</protein>
<proteinExistence type="predicted"/>
<dbReference type="RefSeq" id="WP_342830134.1">
    <property type="nucleotide sequence ID" value="NZ_JBANDC010000010.1"/>
</dbReference>
<dbReference type="NCBIfam" id="TIGR03738">
    <property type="entry name" value="PRTRC_C"/>
    <property type="match status" value="1"/>
</dbReference>
<gene>
    <name evidence="1" type="ORF">V8G57_15550</name>
</gene>
<comment type="caution">
    <text evidence="1">The sequence shown here is derived from an EMBL/GenBank/DDBJ whole genome shotgun (WGS) entry which is preliminary data.</text>
</comment>